<evidence type="ECO:0000256" key="2">
    <source>
        <dbReference type="SAM" id="SignalP"/>
    </source>
</evidence>
<keyword evidence="1" id="KW-1133">Transmembrane helix</keyword>
<evidence type="ECO:0000313" key="4">
    <source>
        <dbReference type="EMBL" id="RJP15008.1"/>
    </source>
</evidence>
<dbReference type="Gene3D" id="2.60.40.10">
    <property type="entry name" value="Immunoglobulins"/>
    <property type="match status" value="1"/>
</dbReference>
<dbReference type="InterPro" id="IPR013783">
    <property type="entry name" value="Ig-like_fold"/>
</dbReference>
<feature type="domain" description="GH29D-like beta-sandwich" evidence="3">
    <location>
        <begin position="126"/>
        <end position="191"/>
    </location>
</feature>
<evidence type="ECO:0000256" key="1">
    <source>
        <dbReference type="SAM" id="Phobius"/>
    </source>
</evidence>
<dbReference type="InterPro" id="IPR021655">
    <property type="entry name" value="Put_metal-bd"/>
</dbReference>
<dbReference type="InterPro" id="IPR036116">
    <property type="entry name" value="FN3_sf"/>
</dbReference>
<evidence type="ECO:0000259" key="3">
    <source>
        <dbReference type="Pfam" id="PF13290"/>
    </source>
</evidence>
<dbReference type="Proteomes" id="UP000265882">
    <property type="component" value="Unassembled WGS sequence"/>
</dbReference>
<keyword evidence="1" id="KW-0472">Membrane</keyword>
<feature type="transmembrane region" description="Helical" evidence="1">
    <location>
        <begin position="628"/>
        <end position="647"/>
    </location>
</feature>
<feature type="signal peptide" evidence="2">
    <location>
        <begin position="1"/>
        <end position="30"/>
    </location>
</feature>
<dbReference type="AlphaFoldDB" id="A0A3A4MYN6"/>
<accession>A0A3A4MYN6</accession>
<sequence>MHLTKGVLYFITCLIATVPLLLFSASASEAAVYLNQPLVNLSWSSSGAPDTKGYEVHRSTTYNGVFTKISATLIEASTWTDSNVADGSTYYYKLTAIDTCGNVSGLSIASDAAVIDLSAPSVSANPPGGTYRQSVSVMLEANEPSTIYYTTDGSVPTTSSAVFSAPIILAKSTVLKYIAVDRASNKSQTMTSTYTLDVGSIDADDDGYDSDIDCDDTDPLINPGASEACGDFVDNDCDALVDEGCDDLIAPAYIDNSLFPFPGNGIDDDVIIPPDTTIRLRLVDGAGLDICEEIYRTSITASAVYIAGGEEFFEPLIGETKFKVIDEGDCTDAWIVFVPDFENAYGDGLPVGGIIEVVVEASDVFGNYTVFFEGGSYRFRVSENDPLPSQSFEDPNPSADGNLVTVTLLEGPNSGVFMQYPDSIMPAPYFGPPADIPGLPGSVTPVLPEPVNLQPPCVFFNDEFSLFIPLPDGAEPASFEVWRFDAVTGWEAADSGDDWLVNRINHASYPAPNGPPTVELIVSHFTGAQLATASVIYGGGGGGSASCFIATAAYGSALEKDVMILRQFRDTYLLPNVLGKELVEIYYRTSPGIAQVIARHEMLRAVTRTILMPIVWVCKLSLETPARAIWLLMTMLMGVICAGLLTFRIRKKRFSKQAC</sequence>
<dbReference type="Pfam" id="PF13290">
    <property type="entry name" value="CHB_HEX_C_1"/>
    <property type="match status" value="1"/>
</dbReference>
<name>A0A3A4MYN6_ABYX5</name>
<keyword evidence="2" id="KW-0732">Signal</keyword>
<dbReference type="NCBIfam" id="NF041770">
    <property type="entry name" value="CFI_box_CTERM"/>
    <property type="match status" value="1"/>
</dbReference>
<dbReference type="InterPro" id="IPR049886">
    <property type="entry name" value="CFI_box_CTERM_dom"/>
</dbReference>
<dbReference type="Pfam" id="PF11617">
    <property type="entry name" value="Cu-binding_MopE"/>
    <property type="match status" value="1"/>
</dbReference>
<dbReference type="EMBL" id="QZKU01000139">
    <property type="protein sequence ID" value="RJP15008.1"/>
    <property type="molecule type" value="Genomic_DNA"/>
</dbReference>
<reference evidence="4 5" key="1">
    <citation type="journal article" date="2017" name="ISME J.">
        <title>Energy and carbon metabolisms in a deep terrestrial subsurface fluid microbial community.</title>
        <authorList>
            <person name="Momper L."/>
            <person name="Jungbluth S.P."/>
            <person name="Lee M.D."/>
            <person name="Amend J.P."/>
        </authorList>
    </citation>
    <scope>NUCLEOTIDE SEQUENCE [LARGE SCALE GENOMIC DNA]</scope>
    <source>
        <strain evidence="4">SURF_5</strain>
    </source>
</reference>
<protein>
    <recommendedName>
        <fullName evidence="3">GH29D-like beta-sandwich domain-containing protein</fullName>
    </recommendedName>
</protein>
<dbReference type="InterPro" id="IPR059177">
    <property type="entry name" value="GH29D-like_dom"/>
</dbReference>
<comment type="caution">
    <text evidence="4">The sequence shown here is derived from an EMBL/GenBank/DDBJ whole genome shotgun (WGS) entry which is preliminary data.</text>
</comment>
<organism evidence="4 5">
    <name type="scientific">Abyssobacteria bacterium (strain SURF_5)</name>
    <dbReference type="NCBI Taxonomy" id="2093360"/>
    <lineage>
        <taxon>Bacteria</taxon>
        <taxon>Pseudomonadati</taxon>
        <taxon>Candidatus Hydrogenedentota</taxon>
        <taxon>Candidatus Abyssobacteria</taxon>
    </lineage>
</organism>
<evidence type="ECO:0000313" key="5">
    <source>
        <dbReference type="Proteomes" id="UP000265882"/>
    </source>
</evidence>
<dbReference type="SUPFAM" id="SSF49265">
    <property type="entry name" value="Fibronectin type III"/>
    <property type="match status" value="1"/>
</dbReference>
<keyword evidence="1" id="KW-0812">Transmembrane</keyword>
<feature type="chain" id="PRO_5017381447" description="GH29D-like beta-sandwich domain-containing protein" evidence="2">
    <location>
        <begin position="31"/>
        <end position="659"/>
    </location>
</feature>
<gene>
    <name evidence="4" type="ORF">C4520_20785</name>
</gene>
<proteinExistence type="predicted"/>